<evidence type="ECO:0000313" key="2">
    <source>
        <dbReference type="EMBL" id="GBP58970.1"/>
    </source>
</evidence>
<sequence>MSAASTPSGQEAAGSGALELDERDAEPRTPMKRLGSTRKLGAFTRLVQSATRAHHPHTGSRKRNMYTLRILAVRKNADVCTRNICNVDTHRHLSMYAPIYRRTRMCVCSDKKTHFRKKTHLRRRALKLSPQAHTGEKFALPPRYHFLSQVGDRDDNLGARVISGREANFPSGQYGIQGPAQVSRPGPSRLSTPSHGALVYKHLAIVSKSCSTQLLLMHRVSNGLATNGKGSPILQLRDAAHWETKPR</sequence>
<accession>A0A4C1X7E9</accession>
<dbReference type="OrthoDB" id="5981864at2759"/>
<dbReference type="Proteomes" id="UP000299102">
    <property type="component" value="Unassembled WGS sequence"/>
</dbReference>
<gene>
    <name evidence="2" type="ORF">EVAR_97345_1</name>
</gene>
<dbReference type="AlphaFoldDB" id="A0A4C1X7E9"/>
<comment type="caution">
    <text evidence="2">The sequence shown here is derived from an EMBL/GenBank/DDBJ whole genome shotgun (WGS) entry which is preliminary data.</text>
</comment>
<evidence type="ECO:0000256" key="1">
    <source>
        <dbReference type="SAM" id="MobiDB-lite"/>
    </source>
</evidence>
<reference evidence="2 3" key="1">
    <citation type="journal article" date="2019" name="Commun. Biol.">
        <title>The bagworm genome reveals a unique fibroin gene that provides high tensile strength.</title>
        <authorList>
            <person name="Kono N."/>
            <person name="Nakamura H."/>
            <person name="Ohtoshi R."/>
            <person name="Tomita M."/>
            <person name="Numata K."/>
            <person name="Arakawa K."/>
        </authorList>
    </citation>
    <scope>NUCLEOTIDE SEQUENCE [LARGE SCALE GENOMIC DNA]</scope>
</reference>
<dbReference type="EMBL" id="BGZK01000749">
    <property type="protein sequence ID" value="GBP58970.1"/>
    <property type="molecule type" value="Genomic_DNA"/>
</dbReference>
<feature type="region of interest" description="Disordered" evidence="1">
    <location>
        <begin position="1"/>
        <end position="37"/>
    </location>
</feature>
<protein>
    <submittedName>
        <fullName evidence="2">Uncharacterized protein</fullName>
    </submittedName>
</protein>
<name>A0A4C1X7E9_EUMVA</name>
<feature type="region of interest" description="Disordered" evidence="1">
    <location>
        <begin position="173"/>
        <end position="193"/>
    </location>
</feature>
<organism evidence="2 3">
    <name type="scientific">Eumeta variegata</name>
    <name type="common">Bagworm moth</name>
    <name type="synonym">Eumeta japonica</name>
    <dbReference type="NCBI Taxonomy" id="151549"/>
    <lineage>
        <taxon>Eukaryota</taxon>
        <taxon>Metazoa</taxon>
        <taxon>Ecdysozoa</taxon>
        <taxon>Arthropoda</taxon>
        <taxon>Hexapoda</taxon>
        <taxon>Insecta</taxon>
        <taxon>Pterygota</taxon>
        <taxon>Neoptera</taxon>
        <taxon>Endopterygota</taxon>
        <taxon>Lepidoptera</taxon>
        <taxon>Glossata</taxon>
        <taxon>Ditrysia</taxon>
        <taxon>Tineoidea</taxon>
        <taxon>Psychidae</taxon>
        <taxon>Oiketicinae</taxon>
        <taxon>Eumeta</taxon>
    </lineage>
</organism>
<proteinExistence type="predicted"/>
<evidence type="ECO:0000313" key="3">
    <source>
        <dbReference type="Proteomes" id="UP000299102"/>
    </source>
</evidence>
<keyword evidence="3" id="KW-1185">Reference proteome</keyword>